<keyword evidence="2" id="KW-1185">Reference proteome</keyword>
<accession>A0A369W445</accession>
<gene>
    <name evidence="1" type="ORF">DVH29_13090</name>
</gene>
<proteinExistence type="predicted"/>
<reference evidence="2" key="1">
    <citation type="submission" date="2018-07" db="EMBL/GenBank/DDBJ databases">
        <authorList>
            <person name="Liu B.-T."/>
            <person name="Du Z."/>
        </authorList>
    </citation>
    <scope>NUCLEOTIDE SEQUENCE [LARGE SCALE GENOMIC DNA]</scope>
    <source>
        <strain evidence="2">XYN52</strain>
    </source>
</reference>
<evidence type="ECO:0000313" key="2">
    <source>
        <dbReference type="Proteomes" id="UP000253759"/>
    </source>
</evidence>
<comment type="caution">
    <text evidence="1">The sequence shown here is derived from an EMBL/GenBank/DDBJ whole genome shotgun (WGS) entry which is preliminary data.</text>
</comment>
<evidence type="ECO:0000313" key="1">
    <source>
        <dbReference type="EMBL" id="RDE08100.1"/>
    </source>
</evidence>
<dbReference type="Proteomes" id="UP000253759">
    <property type="component" value="Unassembled WGS sequence"/>
</dbReference>
<name>A0A369W445_9HYPH</name>
<dbReference type="AlphaFoldDB" id="A0A369W445"/>
<dbReference type="RefSeq" id="WP_114646637.1">
    <property type="nucleotide sequence ID" value="NZ_QQNH01000023.1"/>
</dbReference>
<sequence length="67" mass="7017">MAVSNPARSRGRTRWLVIAAIVLGVAVFVGANAHLIYVSFASQPACVDHAKPGEMRAGQYSAAKSSC</sequence>
<dbReference type="OrthoDB" id="7597200at2"/>
<protein>
    <submittedName>
        <fullName evidence="1">Uncharacterized protein</fullName>
    </submittedName>
</protein>
<organism evidence="1 2">
    <name type="scientific">Pelagibacterium lacus</name>
    <dbReference type="NCBI Taxonomy" id="2282655"/>
    <lineage>
        <taxon>Bacteria</taxon>
        <taxon>Pseudomonadati</taxon>
        <taxon>Pseudomonadota</taxon>
        <taxon>Alphaproteobacteria</taxon>
        <taxon>Hyphomicrobiales</taxon>
        <taxon>Devosiaceae</taxon>
        <taxon>Pelagibacterium</taxon>
    </lineage>
</organism>
<dbReference type="EMBL" id="QQNH01000023">
    <property type="protein sequence ID" value="RDE08100.1"/>
    <property type="molecule type" value="Genomic_DNA"/>
</dbReference>